<dbReference type="Proteomes" id="UP000381693">
    <property type="component" value="Unassembled WGS sequence"/>
</dbReference>
<accession>A0A5E6MG23</accession>
<keyword evidence="3" id="KW-1185">Reference proteome</keyword>
<comment type="caution">
    <text evidence="2">The sequence shown here is derived from an EMBL/GenBank/DDBJ whole genome shotgun (WGS) entry which is preliminary data.</text>
</comment>
<sequence>MVPQPTSRTDQPSSEEVDIKAESGRLLVFLFLLGREQVEEKGARAVLLEEAGDEPVPGAQTARSAAVRKEDDPSGVGRHFQSPGQKHLVDPDLDLFFPPFLFFHREREWEAALPQIPYLLALPAATLFRLSRGLRLPGAIP</sequence>
<evidence type="ECO:0000313" key="3">
    <source>
        <dbReference type="Proteomes" id="UP000381693"/>
    </source>
</evidence>
<dbReference type="AlphaFoldDB" id="A0A5E6MG23"/>
<evidence type="ECO:0000256" key="1">
    <source>
        <dbReference type="SAM" id="MobiDB-lite"/>
    </source>
</evidence>
<name>A0A5E6MG23_9BACT</name>
<protein>
    <submittedName>
        <fullName evidence="2">Uncharacterized protein</fullName>
    </submittedName>
</protein>
<evidence type="ECO:0000313" key="2">
    <source>
        <dbReference type="EMBL" id="VVM07300.1"/>
    </source>
</evidence>
<dbReference type="EMBL" id="CABFUZ020000157">
    <property type="protein sequence ID" value="VVM07300.1"/>
    <property type="molecule type" value="Genomic_DNA"/>
</dbReference>
<proteinExistence type="predicted"/>
<gene>
    <name evidence="2" type="ORF">MAMC_01546</name>
</gene>
<reference evidence="2" key="1">
    <citation type="submission" date="2019-09" db="EMBL/GenBank/DDBJ databases">
        <authorList>
            <person name="Cremers G."/>
        </authorList>
    </citation>
    <scope>NUCLEOTIDE SEQUENCE [LARGE SCALE GENOMIC DNA]</scope>
    <source>
        <strain evidence="2">3B</strain>
    </source>
</reference>
<feature type="region of interest" description="Disordered" evidence="1">
    <location>
        <begin position="52"/>
        <end position="85"/>
    </location>
</feature>
<organism evidence="2 3">
    <name type="scientific">Methylacidimicrobium cyclopophantes</name>
    <dbReference type="NCBI Taxonomy" id="1041766"/>
    <lineage>
        <taxon>Bacteria</taxon>
        <taxon>Pseudomonadati</taxon>
        <taxon>Verrucomicrobiota</taxon>
        <taxon>Methylacidimicrobium</taxon>
    </lineage>
</organism>